<dbReference type="PROSITE" id="PS51790">
    <property type="entry name" value="MSRB"/>
    <property type="match status" value="1"/>
</dbReference>
<dbReference type="InterPro" id="IPR028427">
    <property type="entry name" value="Met_Sox_Rdtase_MsrB"/>
</dbReference>
<dbReference type="PANTHER" id="PTHR10173">
    <property type="entry name" value="METHIONINE SULFOXIDE REDUCTASE"/>
    <property type="match status" value="1"/>
</dbReference>
<dbReference type="GO" id="GO:0006979">
    <property type="term" value="P:response to oxidative stress"/>
    <property type="evidence" value="ECO:0007669"/>
    <property type="project" value="InterPro"/>
</dbReference>
<dbReference type="GO" id="GO:0030091">
    <property type="term" value="P:protein repair"/>
    <property type="evidence" value="ECO:0007669"/>
    <property type="project" value="InterPro"/>
</dbReference>
<dbReference type="PANTHER" id="PTHR10173:SF59">
    <property type="entry name" value="PEPTIDE METHIONINE SULFOXIDE REDUCTASE MSRA_MSRB"/>
    <property type="match status" value="1"/>
</dbReference>
<dbReference type="GO" id="GO:0005737">
    <property type="term" value="C:cytoplasm"/>
    <property type="evidence" value="ECO:0007669"/>
    <property type="project" value="TreeGrafter"/>
</dbReference>
<dbReference type="NCBIfam" id="TIGR00357">
    <property type="entry name" value="peptide-methionine (R)-S-oxide reductase MsrB"/>
    <property type="match status" value="1"/>
</dbReference>
<comment type="caution">
    <text evidence="5">The sequence shown here is derived from an EMBL/GenBank/DDBJ whole genome shotgun (WGS) entry which is preliminary data.</text>
</comment>
<dbReference type="AlphaFoldDB" id="A0A956RQP5"/>
<feature type="non-terminal residue" evidence="5">
    <location>
        <position position="140"/>
    </location>
</feature>
<dbReference type="EC" id="1.8.4.12" evidence="1"/>
<keyword evidence="2 5" id="KW-0560">Oxidoreductase</keyword>
<protein>
    <recommendedName>
        <fullName evidence="1">peptide-methionine (R)-S-oxide reductase</fullName>
        <ecNumber evidence="1">1.8.4.12</ecNumber>
    </recommendedName>
</protein>
<dbReference type="HAMAP" id="MF_01400">
    <property type="entry name" value="MsrB"/>
    <property type="match status" value="1"/>
</dbReference>
<accession>A0A956RQP5</accession>
<evidence type="ECO:0000256" key="3">
    <source>
        <dbReference type="ARBA" id="ARBA00048488"/>
    </source>
</evidence>
<sequence>MKNWKKPTDAELRARLDDLQYRVTQHEGTEAAFRNEYWNNKHAGLYVDVVSGEPLFSSLDKYDSGTGWPSFVRPIAPEHLTEDTDHKLGYARTEVRSKVADSHLGHVFPDGPAPTGQRYCINSAALRFVPAEKLEELGYG</sequence>
<evidence type="ECO:0000313" key="5">
    <source>
        <dbReference type="EMBL" id="MCA9729508.1"/>
    </source>
</evidence>
<name>A0A956RQP5_UNCEI</name>
<organism evidence="5 6">
    <name type="scientific">Eiseniibacteriota bacterium</name>
    <dbReference type="NCBI Taxonomy" id="2212470"/>
    <lineage>
        <taxon>Bacteria</taxon>
        <taxon>Candidatus Eiseniibacteriota</taxon>
    </lineage>
</organism>
<dbReference type="Proteomes" id="UP000697710">
    <property type="component" value="Unassembled WGS sequence"/>
</dbReference>
<proteinExistence type="inferred from homology"/>
<reference evidence="5" key="2">
    <citation type="journal article" date="2021" name="Microbiome">
        <title>Successional dynamics and alternative stable states in a saline activated sludge microbial community over 9 years.</title>
        <authorList>
            <person name="Wang Y."/>
            <person name="Ye J."/>
            <person name="Ju F."/>
            <person name="Liu L."/>
            <person name="Boyd J.A."/>
            <person name="Deng Y."/>
            <person name="Parks D.H."/>
            <person name="Jiang X."/>
            <person name="Yin X."/>
            <person name="Woodcroft B.J."/>
            <person name="Tyson G.W."/>
            <person name="Hugenholtz P."/>
            <person name="Polz M.F."/>
            <person name="Zhang T."/>
        </authorList>
    </citation>
    <scope>NUCLEOTIDE SEQUENCE</scope>
    <source>
        <strain evidence="5">HKST-UBA01</strain>
    </source>
</reference>
<dbReference type="InterPro" id="IPR002579">
    <property type="entry name" value="Met_Sox_Rdtase_MsrB_dom"/>
</dbReference>
<dbReference type="GO" id="GO:0033743">
    <property type="term" value="F:peptide-methionine (R)-S-oxide reductase activity"/>
    <property type="evidence" value="ECO:0007669"/>
    <property type="project" value="UniProtKB-EC"/>
</dbReference>
<evidence type="ECO:0000259" key="4">
    <source>
        <dbReference type="PROSITE" id="PS51790"/>
    </source>
</evidence>
<dbReference type="Gene3D" id="2.170.150.20">
    <property type="entry name" value="Peptide methionine sulfoxide reductase"/>
    <property type="match status" value="1"/>
</dbReference>
<comment type="catalytic activity">
    <reaction evidence="3">
        <text>L-methionyl-[protein] + [thioredoxin]-disulfide + H2O = L-methionyl-(R)-S-oxide-[protein] + [thioredoxin]-dithiol</text>
        <dbReference type="Rhea" id="RHEA:24164"/>
        <dbReference type="Rhea" id="RHEA-COMP:10698"/>
        <dbReference type="Rhea" id="RHEA-COMP:10700"/>
        <dbReference type="Rhea" id="RHEA-COMP:12313"/>
        <dbReference type="Rhea" id="RHEA-COMP:12314"/>
        <dbReference type="ChEBI" id="CHEBI:15377"/>
        <dbReference type="ChEBI" id="CHEBI:16044"/>
        <dbReference type="ChEBI" id="CHEBI:29950"/>
        <dbReference type="ChEBI" id="CHEBI:45764"/>
        <dbReference type="ChEBI" id="CHEBI:50058"/>
        <dbReference type="EC" id="1.8.4.12"/>
    </reaction>
</comment>
<gene>
    <name evidence="5" type="primary">msrB</name>
    <name evidence="5" type="ORF">KC729_17610</name>
</gene>
<evidence type="ECO:0000313" key="6">
    <source>
        <dbReference type="Proteomes" id="UP000697710"/>
    </source>
</evidence>
<dbReference type="InterPro" id="IPR011057">
    <property type="entry name" value="Mss4-like_sf"/>
</dbReference>
<evidence type="ECO:0000256" key="1">
    <source>
        <dbReference type="ARBA" id="ARBA00012499"/>
    </source>
</evidence>
<dbReference type="Pfam" id="PF01641">
    <property type="entry name" value="SelR"/>
    <property type="match status" value="1"/>
</dbReference>
<reference evidence="5" key="1">
    <citation type="submission" date="2020-04" db="EMBL/GenBank/DDBJ databases">
        <authorList>
            <person name="Zhang T."/>
        </authorList>
    </citation>
    <scope>NUCLEOTIDE SEQUENCE</scope>
    <source>
        <strain evidence="5">HKST-UBA01</strain>
    </source>
</reference>
<dbReference type="SUPFAM" id="SSF51316">
    <property type="entry name" value="Mss4-like"/>
    <property type="match status" value="1"/>
</dbReference>
<evidence type="ECO:0000256" key="2">
    <source>
        <dbReference type="ARBA" id="ARBA00023002"/>
    </source>
</evidence>
<dbReference type="EMBL" id="JAGQHR010000724">
    <property type="protein sequence ID" value="MCA9729508.1"/>
    <property type="molecule type" value="Genomic_DNA"/>
</dbReference>
<dbReference type="FunFam" id="2.170.150.20:FF:000003">
    <property type="entry name" value="Peptide methionine sulfoxide reductase MsrB"/>
    <property type="match status" value="1"/>
</dbReference>
<feature type="domain" description="MsrB" evidence="4">
    <location>
        <begin position="9"/>
        <end position="131"/>
    </location>
</feature>